<gene>
    <name evidence="3" type="ORF">SAMN05192584_14014</name>
</gene>
<keyword evidence="2" id="KW-0812">Transmembrane</keyword>
<keyword evidence="4" id="KW-1185">Reference proteome</keyword>
<feature type="transmembrane region" description="Helical" evidence="2">
    <location>
        <begin position="110"/>
        <end position="135"/>
    </location>
</feature>
<evidence type="ECO:0000313" key="3">
    <source>
        <dbReference type="EMBL" id="SFM01772.1"/>
    </source>
</evidence>
<feature type="transmembrane region" description="Helical" evidence="2">
    <location>
        <begin position="82"/>
        <end position="104"/>
    </location>
</feature>
<protein>
    <submittedName>
        <fullName evidence="3">Uncharacterized protein</fullName>
    </submittedName>
</protein>
<accession>A0A1I4MED1</accession>
<name>A0A1I4MED1_9ACTN</name>
<organism evidence="3 4">
    <name type="scientific">Streptomyces pini</name>
    <dbReference type="NCBI Taxonomy" id="1520580"/>
    <lineage>
        <taxon>Bacteria</taxon>
        <taxon>Bacillati</taxon>
        <taxon>Actinomycetota</taxon>
        <taxon>Actinomycetes</taxon>
        <taxon>Kitasatosporales</taxon>
        <taxon>Streptomycetaceae</taxon>
        <taxon>Streptomyces</taxon>
    </lineage>
</organism>
<dbReference type="RefSeq" id="WP_093852613.1">
    <property type="nucleotide sequence ID" value="NZ_FOSG01000040.1"/>
</dbReference>
<evidence type="ECO:0000256" key="2">
    <source>
        <dbReference type="SAM" id="Phobius"/>
    </source>
</evidence>
<evidence type="ECO:0000256" key="1">
    <source>
        <dbReference type="SAM" id="MobiDB-lite"/>
    </source>
</evidence>
<keyword evidence="2" id="KW-1133">Transmembrane helix</keyword>
<sequence>MSYTPEYGAPQRQEITTEEVLAALLPDSPAAAVPQPSTPAPEARPSVPTVEELLAAAQRQGALLPAPPAPAPVPSGPVVPRWAVGTAVASVGVGVGSVLVAAALDMLSAAAAALAAGLAGLAGPLLVGAVVLLAVGASRRSSRGSVHVVQTVTQTVTQSVRVGR</sequence>
<dbReference type="AlphaFoldDB" id="A0A1I4MED1"/>
<reference evidence="4" key="1">
    <citation type="submission" date="2016-10" db="EMBL/GenBank/DDBJ databases">
        <authorList>
            <person name="Varghese N."/>
            <person name="Submissions S."/>
        </authorList>
    </citation>
    <scope>NUCLEOTIDE SEQUENCE [LARGE SCALE GENOMIC DNA]</scope>
    <source>
        <strain evidence="4">PL19</strain>
    </source>
</reference>
<keyword evidence="2" id="KW-0472">Membrane</keyword>
<evidence type="ECO:0000313" key="4">
    <source>
        <dbReference type="Proteomes" id="UP000198928"/>
    </source>
</evidence>
<feature type="region of interest" description="Disordered" evidence="1">
    <location>
        <begin position="28"/>
        <end position="47"/>
    </location>
</feature>
<dbReference type="EMBL" id="FOSG01000040">
    <property type="protein sequence ID" value="SFM01772.1"/>
    <property type="molecule type" value="Genomic_DNA"/>
</dbReference>
<dbReference type="Proteomes" id="UP000198928">
    <property type="component" value="Unassembled WGS sequence"/>
</dbReference>
<proteinExistence type="predicted"/>